<organism evidence="6 7">
    <name type="scientific">Lupinus angustifolius</name>
    <name type="common">Narrow-leaved blue lupine</name>
    <dbReference type="NCBI Taxonomy" id="3871"/>
    <lineage>
        <taxon>Eukaryota</taxon>
        <taxon>Viridiplantae</taxon>
        <taxon>Streptophyta</taxon>
        <taxon>Embryophyta</taxon>
        <taxon>Tracheophyta</taxon>
        <taxon>Spermatophyta</taxon>
        <taxon>Magnoliopsida</taxon>
        <taxon>eudicotyledons</taxon>
        <taxon>Gunneridae</taxon>
        <taxon>Pentapetalae</taxon>
        <taxon>rosids</taxon>
        <taxon>fabids</taxon>
        <taxon>Fabales</taxon>
        <taxon>Fabaceae</taxon>
        <taxon>Papilionoideae</taxon>
        <taxon>50 kb inversion clade</taxon>
        <taxon>genistoids sensu lato</taxon>
        <taxon>core genistoids</taxon>
        <taxon>Genisteae</taxon>
        <taxon>Lupinus</taxon>
    </lineage>
</organism>
<feature type="coiled-coil region" evidence="3">
    <location>
        <begin position="670"/>
        <end position="697"/>
    </location>
</feature>
<feature type="region of interest" description="Disordered" evidence="4">
    <location>
        <begin position="296"/>
        <end position="326"/>
    </location>
</feature>
<feature type="compositionally biased region" description="Basic and acidic residues" evidence="4">
    <location>
        <begin position="345"/>
        <end position="355"/>
    </location>
</feature>
<dbReference type="Proteomes" id="UP000188354">
    <property type="component" value="Chromosome LG11"/>
</dbReference>
<feature type="compositionally biased region" description="Basic and acidic residues" evidence="4">
    <location>
        <begin position="960"/>
        <end position="984"/>
    </location>
</feature>
<dbReference type="Gene3D" id="1.20.58.120">
    <property type="entry name" value="BAG domain"/>
    <property type="match status" value="1"/>
</dbReference>
<dbReference type="SUPFAM" id="SSF63491">
    <property type="entry name" value="BAG domain"/>
    <property type="match status" value="1"/>
</dbReference>
<dbReference type="Pfam" id="PF00612">
    <property type="entry name" value="IQ"/>
    <property type="match status" value="1"/>
</dbReference>
<dbReference type="Pfam" id="PF02179">
    <property type="entry name" value="BAG"/>
    <property type="match status" value="1"/>
</dbReference>
<feature type="compositionally biased region" description="Basic and acidic residues" evidence="4">
    <location>
        <begin position="365"/>
        <end position="382"/>
    </location>
</feature>
<dbReference type="PANTHER" id="PTHR33322:SF16">
    <property type="entry name" value="BAG FAMILY MOLECULAR CHAPERONE REGULATOR 6"/>
    <property type="match status" value="1"/>
</dbReference>
<dbReference type="EMBL" id="CM007371">
    <property type="protein sequence ID" value="OIW02016.1"/>
    <property type="molecule type" value="Genomic_DNA"/>
</dbReference>
<feature type="compositionally biased region" description="Polar residues" evidence="4">
    <location>
        <begin position="568"/>
        <end position="579"/>
    </location>
</feature>
<dbReference type="STRING" id="3871.A0A1J7GNC5"/>
<dbReference type="CDD" id="cd23767">
    <property type="entry name" value="IQCD"/>
    <property type="match status" value="1"/>
</dbReference>
<dbReference type="OMA" id="KQFPFPI"/>
<dbReference type="InterPro" id="IPR040400">
    <property type="entry name" value="BAG5/6/7/8"/>
</dbReference>
<dbReference type="PROSITE" id="PS51035">
    <property type="entry name" value="BAG"/>
    <property type="match status" value="1"/>
</dbReference>
<feature type="compositionally biased region" description="Polar residues" evidence="4">
    <location>
        <begin position="467"/>
        <end position="508"/>
    </location>
</feature>
<evidence type="ECO:0000256" key="4">
    <source>
        <dbReference type="SAM" id="MobiDB-lite"/>
    </source>
</evidence>
<dbReference type="PROSITE" id="PS50096">
    <property type="entry name" value="IQ"/>
    <property type="match status" value="1"/>
</dbReference>
<evidence type="ECO:0000259" key="5">
    <source>
        <dbReference type="PROSITE" id="PS51035"/>
    </source>
</evidence>
<sequence length="1275" mass="142084">MPFPDCYHMKVDPSKSPFPYEQSWPYAATYGQSIPMHSCCSHNNFPGYYSYRPYPPHAPAPSPSPIYHSGCYPVYGEPFFVPYSLEPHYAMEMPRYEYDKYMPRGHHCCGCPNHLCHRRGDQSVRIEEQEPEAGKKVNDALVPTQLKNYPYPFVVMPPEYANSRELKSPHVRPELGEQDMISSDRKPPGNGCFRADAQEPKVWNGLLPFGMYGVPDLVHEGGGKRNLDFEMESNRSETENGRISQKQESEHKRPEFPFPIFWMPNYKKQEEEGSMTNNQKSASAPTSIEVVPSTLKSDQANSHADEVVTKATESHQDKSTNASGLDVTEKVNNEIIIPVEQMELRQGKVDTEGSGKKVKNIPVIQREDILKNEYHSSGERQSRSPRKTSKLPPVCLRVDPLPKKKNGNGNGSSRSPSPPASKGHSPSAAGETSNTPSGGMNDKARPNSNFQNAPNIGDNVKPKEKTIQVSENKTNASSQSPSFPASNEHSQAAASETSKTFSGMNDKAQPNLQNALSISEKDKPQEKTIQVAENRTSEYRGAEICAESDKQEIKAEKGAGNKMEEATELNSVRDSSNPTGEGRKRVKALTNVDAAVLIQAAYRGYQVRKWEPLKKLKQLADVRTEVTDVKARVEAFEDSSNVQSDDKQRIAIGETIMRLLLKCDTVQGLHSSLREVRKSLARELISLQERLDSMKATKPHQQMQELIDSKPVEKTSMDEQNEEYVQDQQQEEVAVPRGYSSEDISLEECQDHQSCMKDCINSFAAHDVGSESHSPMDLTSDEGTEPILLQNEDDSQVVIVDACNLASDISEADKMVVEHEAKSNASGISIDEVHKSDKTSWKELHMRVVDEDTTEKEKVENMEGSLPAMVYDEMIALPVGLPDGDTAAPEFEKHNETQVSTGEFGTEDEKCIMELPGGLLDEDTTTPDLHKDDSATISKEEPRAEDRECIMELPVGLLDEDTKTPDLQKDDSATISKEEPRAEYQECVMELPVGLLDEDTTTPNLQKDDSTKISKEEPRAEDRECVVELPVGLLDDDGIAKFESEKHDETKISEEVLPDEGNADNSSTDDTAKEIQVEQEEVQPYGESDSRVMVEFQKEGEMRRNATLDLEVETQPGKEITIDIKVPLLITQHNCHEQDNGNEYLEVNDAKNIQPEDMLIECAENVAQKETQIEGHDLVAKCTETLARDGAGLSGECDGGSDGDRRVLEENEKLRKMMQKLVDAGNEQLNVISKLSGRVKELEKKLARSKKRVRTKRCRPATSKTGSNNAVLSHS</sequence>
<feature type="domain" description="BAG" evidence="5">
    <location>
        <begin position="618"/>
        <end position="695"/>
    </location>
</feature>
<dbReference type="FunFam" id="1.20.58.120:FF:000010">
    <property type="entry name" value="BAG family molecular chaperone regulator 6"/>
    <property type="match status" value="1"/>
</dbReference>
<feature type="region of interest" description="Disordered" evidence="4">
    <location>
        <begin position="1044"/>
        <end position="1071"/>
    </location>
</feature>
<gene>
    <name evidence="6" type="ORF">TanjilG_11609</name>
</gene>
<evidence type="ECO:0000256" key="2">
    <source>
        <dbReference type="ARBA" id="ARBA00023186"/>
    </source>
</evidence>
<dbReference type="GO" id="GO:0005516">
    <property type="term" value="F:calmodulin binding"/>
    <property type="evidence" value="ECO:0007669"/>
    <property type="project" value="UniProtKB-KW"/>
</dbReference>
<keyword evidence="3" id="KW-0175">Coiled coil</keyword>
<dbReference type="Gene3D" id="1.20.5.190">
    <property type="match status" value="1"/>
</dbReference>
<feature type="region of interest" description="Disordered" evidence="4">
    <location>
        <begin position="555"/>
        <end position="584"/>
    </location>
</feature>
<dbReference type="GO" id="GO:0009506">
    <property type="term" value="C:plasmodesma"/>
    <property type="evidence" value="ECO:0007669"/>
    <property type="project" value="TreeGrafter"/>
</dbReference>
<protein>
    <recommendedName>
        <fullName evidence="5">BAG domain-containing protein</fullName>
    </recommendedName>
</protein>
<dbReference type="SMART" id="SM00264">
    <property type="entry name" value="BAG"/>
    <property type="match status" value="1"/>
</dbReference>
<evidence type="ECO:0000256" key="1">
    <source>
        <dbReference type="ARBA" id="ARBA00022860"/>
    </source>
</evidence>
<feature type="compositionally biased region" description="Basic and acidic residues" evidence="4">
    <location>
        <begin position="1044"/>
        <end position="1054"/>
    </location>
</feature>
<evidence type="ECO:0000256" key="3">
    <source>
        <dbReference type="SAM" id="Coils"/>
    </source>
</evidence>
<dbReference type="AlphaFoldDB" id="A0A1J7GNC5"/>
<feature type="compositionally biased region" description="Basic and acidic residues" evidence="4">
    <location>
        <begin position="303"/>
        <end position="318"/>
    </location>
</feature>
<dbReference type="InterPro" id="IPR000048">
    <property type="entry name" value="IQ_motif_EF-hand-BS"/>
</dbReference>
<feature type="region of interest" description="Disordered" evidence="4">
    <location>
        <begin position="345"/>
        <end position="508"/>
    </location>
</feature>
<proteinExistence type="predicted"/>
<feature type="compositionally biased region" description="Basic and acidic residues" evidence="4">
    <location>
        <begin position="555"/>
        <end position="565"/>
    </location>
</feature>
<feature type="compositionally biased region" description="Basic residues" evidence="4">
    <location>
        <begin position="1249"/>
        <end position="1259"/>
    </location>
</feature>
<feature type="region of interest" description="Disordered" evidence="4">
    <location>
        <begin position="919"/>
        <end position="1023"/>
    </location>
</feature>
<dbReference type="InterPro" id="IPR036533">
    <property type="entry name" value="BAG_dom_sf"/>
</dbReference>
<reference evidence="6 7" key="1">
    <citation type="journal article" date="2017" name="Plant Biotechnol. J.">
        <title>A comprehensive draft genome sequence for lupin (Lupinus angustifolius), an emerging health food: insights into plant-microbe interactions and legume evolution.</title>
        <authorList>
            <person name="Hane J.K."/>
            <person name="Ming Y."/>
            <person name="Kamphuis L.G."/>
            <person name="Nelson M.N."/>
            <person name="Garg G."/>
            <person name="Atkins C.A."/>
            <person name="Bayer P.E."/>
            <person name="Bravo A."/>
            <person name="Bringans S."/>
            <person name="Cannon S."/>
            <person name="Edwards D."/>
            <person name="Foley R."/>
            <person name="Gao L.L."/>
            <person name="Harrison M.J."/>
            <person name="Huang W."/>
            <person name="Hurgobin B."/>
            <person name="Li S."/>
            <person name="Liu C.W."/>
            <person name="McGrath A."/>
            <person name="Morahan G."/>
            <person name="Murray J."/>
            <person name="Weller J."/>
            <person name="Jian J."/>
            <person name="Singh K.B."/>
        </authorList>
    </citation>
    <scope>NUCLEOTIDE SEQUENCE [LARGE SCALE GENOMIC DNA]</scope>
    <source>
        <strain evidence="7">cv. Tanjil</strain>
        <tissue evidence="6">Whole plant</tissue>
    </source>
</reference>
<feature type="region of interest" description="Disordered" evidence="4">
    <location>
        <begin position="232"/>
        <end position="253"/>
    </location>
</feature>
<evidence type="ECO:0000313" key="6">
    <source>
        <dbReference type="EMBL" id="OIW02016.1"/>
    </source>
</evidence>
<keyword evidence="7" id="KW-1185">Reference proteome</keyword>
<dbReference type="GO" id="GO:0006457">
    <property type="term" value="P:protein folding"/>
    <property type="evidence" value="ECO:0007669"/>
    <property type="project" value="TreeGrafter"/>
</dbReference>
<name>A0A1J7GNC5_LUPAN</name>
<accession>A0A1J7GNC5</accession>
<feature type="compositionally biased region" description="Polar residues" evidence="4">
    <location>
        <begin position="1262"/>
        <end position="1275"/>
    </location>
</feature>
<feature type="region of interest" description="Disordered" evidence="4">
    <location>
        <begin position="1249"/>
        <end position="1275"/>
    </location>
</feature>
<feature type="compositionally biased region" description="Low complexity" evidence="4">
    <location>
        <begin position="411"/>
        <end position="423"/>
    </location>
</feature>
<keyword evidence="1" id="KW-0112">Calmodulin-binding</keyword>
<dbReference type="Gramene" id="OIW02016">
    <property type="protein sequence ID" value="OIW02016"/>
    <property type="gene ID" value="TanjilG_11609"/>
</dbReference>
<feature type="compositionally biased region" description="Basic and acidic residues" evidence="4">
    <location>
        <begin position="1006"/>
        <end position="1023"/>
    </location>
</feature>
<feature type="compositionally biased region" description="Basic and acidic residues" evidence="4">
    <location>
        <begin position="928"/>
        <end position="950"/>
    </location>
</feature>
<keyword evidence="2" id="KW-0143">Chaperone</keyword>
<dbReference type="PANTHER" id="PTHR33322">
    <property type="entry name" value="BAG DOMAIN CONTAINING PROTEIN, EXPRESSED"/>
    <property type="match status" value="1"/>
</dbReference>
<dbReference type="GO" id="GO:0051087">
    <property type="term" value="F:protein-folding chaperone binding"/>
    <property type="evidence" value="ECO:0007669"/>
    <property type="project" value="InterPro"/>
</dbReference>
<dbReference type="InterPro" id="IPR003103">
    <property type="entry name" value="BAG_domain"/>
</dbReference>
<evidence type="ECO:0000313" key="7">
    <source>
        <dbReference type="Proteomes" id="UP000188354"/>
    </source>
</evidence>